<evidence type="ECO:0000313" key="2">
    <source>
        <dbReference type="EMBL" id="EWC85301.1"/>
    </source>
</evidence>
<proteinExistence type="predicted"/>
<reference evidence="2 3" key="1">
    <citation type="submission" date="2013-02" db="EMBL/GenBank/DDBJ databases">
        <title>The Genome Sequence of Plasmodium falciparum NF54.</title>
        <authorList>
            <consortium name="The Broad Institute Genome Sequencing Platform"/>
            <consortium name="The Broad Institute Genome Sequencing Center for Infectious Disease"/>
            <person name="Neafsey D."/>
            <person name="Cheeseman I."/>
            <person name="Volkman S."/>
            <person name="Adams J."/>
            <person name="Walker B."/>
            <person name="Young S.K."/>
            <person name="Zeng Q."/>
            <person name="Gargeya S."/>
            <person name="Fitzgerald M."/>
            <person name="Haas B."/>
            <person name="Abouelleil A."/>
            <person name="Alvarado L."/>
            <person name="Arachchi H.M."/>
            <person name="Berlin A.M."/>
            <person name="Chapman S.B."/>
            <person name="Dewar J."/>
            <person name="Goldberg J."/>
            <person name="Griggs A."/>
            <person name="Gujja S."/>
            <person name="Hansen M."/>
            <person name="Howarth C."/>
            <person name="Imamovic A."/>
            <person name="Larimer J."/>
            <person name="McCowan C."/>
            <person name="Murphy C."/>
            <person name="Neiman D."/>
            <person name="Pearson M."/>
            <person name="Priest M."/>
            <person name="Roberts A."/>
            <person name="Saif S."/>
            <person name="Shea T."/>
            <person name="Sisk P."/>
            <person name="Sykes S."/>
            <person name="Wortman J."/>
            <person name="Nusbaum C."/>
            <person name="Birren B."/>
        </authorList>
    </citation>
    <scope>NUCLEOTIDE SEQUENCE [LARGE SCALE GENOMIC DNA]</scope>
    <source>
        <strain evidence="2 3">NF54</strain>
    </source>
</reference>
<feature type="signal peptide" evidence="1">
    <location>
        <begin position="1"/>
        <end position="21"/>
    </location>
</feature>
<evidence type="ECO:0000256" key="1">
    <source>
        <dbReference type="SAM" id="SignalP"/>
    </source>
</evidence>
<gene>
    <name evidence="2" type="ORF">PFNF54_05778</name>
</gene>
<keyword evidence="3" id="KW-1185">Reference proteome</keyword>
<accession>W7JKS1</accession>
<dbReference type="OMA" id="NEGYQHY"/>
<protein>
    <submittedName>
        <fullName evidence="2">Uncharacterized protein</fullName>
    </submittedName>
</protein>
<dbReference type="EMBL" id="KE123891">
    <property type="protein sequence ID" value="EWC85301.1"/>
    <property type="molecule type" value="Genomic_DNA"/>
</dbReference>
<sequence length="255" mass="30062">MKTYINLFFLLSLLKVTFIYSKDHVNNNEEDSSIYYYGFINNEVYNHYLPSKYANIKRDNNLIKISCSKGYTVEVKRAYIVDLEDEDIKKFKRNTNNNAIDFSTELNVEYICMSSQKNLYDGKHFHQGVTHKYLIVRDQTLACVEKNKSVITFPSINKALEVCNMDNCNFVIWNPHEKRATICKENVYENMIEKKNSIIYIHPNYFFTYGYATFLNYMSICDNIIKQVPYNLSITKSADVCSHLDCDYFTKSNYK</sequence>
<feature type="chain" id="PRO_5004894413" evidence="1">
    <location>
        <begin position="22"/>
        <end position="255"/>
    </location>
</feature>
<name>W7JKS1_PLAFO</name>
<dbReference type="Proteomes" id="UP000030673">
    <property type="component" value="Unassembled WGS sequence"/>
</dbReference>
<evidence type="ECO:0000313" key="3">
    <source>
        <dbReference type="Proteomes" id="UP000030673"/>
    </source>
</evidence>
<keyword evidence="1" id="KW-0732">Signal</keyword>
<organism evidence="2 3">
    <name type="scientific">Plasmodium falciparum (isolate NF54)</name>
    <dbReference type="NCBI Taxonomy" id="5843"/>
    <lineage>
        <taxon>Eukaryota</taxon>
        <taxon>Sar</taxon>
        <taxon>Alveolata</taxon>
        <taxon>Apicomplexa</taxon>
        <taxon>Aconoidasida</taxon>
        <taxon>Haemosporida</taxon>
        <taxon>Plasmodiidae</taxon>
        <taxon>Plasmodium</taxon>
        <taxon>Plasmodium (Laverania)</taxon>
    </lineage>
</organism>
<dbReference type="AlphaFoldDB" id="W7JKS1"/>